<evidence type="ECO:0000259" key="10">
    <source>
        <dbReference type="PROSITE" id="PS50262"/>
    </source>
</evidence>
<keyword evidence="8" id="KW-0807">Transducer</keyword>
<keyword evidence="6 9" id="KW-0472">Membrane</keyword>
<dbReference type="CDD" id="cd14993">
    <property type="entry name" value="7tmA_CCKR-like"/>
    <property type="match status" value="1"/>
</dbReference>
<dbReference type="SUPFAM" id="SSF81321">
    <property type="entry name" value="Family A G protein-coupled receptor-like"/>
    <property type="match status" value="1"/>
</dbReference>
<reference evidence="11" key="1">
    <citation type="submission" date="2022-11" db="EMBL/GenBank/DDBJ databases">
        <title>Centuries of genome instability and evolution in soft-shell clam transmissible cancer (bioRxiv).</title>
        <authorList>
            <person name="Hart S.F.M."/>
            <person name="Yonemitsu M.A."/>
            <person name="Giersch R.M."/>
            <person name="Beal B.F."/>
            <person name="Arriagada G."/>
            <person name="Davis B.W."/>
            <person name="Ostrander E.A."/>
            <person name="Goff S.P."/>
            <person name="Metzger M.J."/>
        </authorList>
    </citation>
    <scope>NUCLEOTIDE SEQUENCE</scope>
    <source>
        <strain evidence="11">MELC-2E11</strain>
        <tissue evidence="11">Siphon/mantle</tissue>
    </source>
</reference>
<dbReference type="Proteomes" id="UP001164746">
    <property type="component" value="Chromosome 16"/>
</dbReference>
<protein>
    <submittedName>
        <fullName evidence="11">QRFPR-like protein</fullName>
    </submittedName>
</protein>
<dbReference type="PRINTS" id="PR00237">
    <property type="entry name" value="GPCRRHODOPSN"/>
</dbReference>
<dbReference type="InterPro" id="IPR017452">
    <property type="entry name" value="GPCR_Rhodpsn_7TM"/>
</dbReference>
<feature type="domain" description="G-protein coupled receptors family 1 profile" evidence="10">
    <location>
        <begin position="80"/>
        <end position="350"/>
    </location>
</feature>
<evidence type="ECO:0000256" key="6">
    <source>
        <dbReference type="ARBA" id="ARBA00023136"/>
    </source>
</evidence>
<feature type="transmembrane region" description="Helical" evidence="9">
    <location>
        <begin position="180"/>
        <end position="200"/>
    </location>
</feature>
<evidence type="ECO:0000256" key="2">
    <source>
        <dbReference type="ARBA" id="ARBA00010663"/>
    </source>
</evidence>
<dbReference type="Gene3D" id="1.20.1070.10">
    <property type="entry name" value="Rhodopsin 7-helix transmembrane proteins"/>
    <property type="match status" value="1"/>
</dbReference>
<feature type="transmembrane region" description="Helical" evidence="9">
    <location>
        <begin position="229"/>
        <end position="254"/>
    </location>
</feature>
<dbReference type="PROSITE" id="PS50262">
    <property type="entry name" value="G_PROTEIN_RECEP_F1_2"/>
    <property type="match status" value="1"/>
</dbReference>
<dbReference type="PANTHER" id="PTHR45695:SF9">
    <property type="entry name" value="LEUCOKININ RECEPTOR"/>
    <property type="match status" value="1"/>
</dbReference>
<keyword evidence="4 9" id="KW-1133">Transmembrane helix</keyword>
<dbReference type="InterPro" id="IPR000611">
    <property type="entry name" value="NPY_rcpt"/>
</dbReference>
<evidence type="ECO:0000313" key="11">
    <source>
        <dbReference type="EMBL" id="WAR28965.1"/>
    </source>
</evidence>
<evidence type="ECO:0000256" key="4">
    <source>
        <dbReference type="ARBA" id="ARBA00022989"/>
    </source>
</evidence>
<feature type="transmembrane region" description="Helical" evidence="9">
    <location>
        <begin position="101"/>
        <end position="126"/>
    </location>
</feature>
<evidence type="ECO:0000256" key="3">
    <source>
        <dbReference type="ARBA" id="ARBA00022692"/>
    </source>
</evidence>
<evidence type="ECO:0000256" key="1">
    <source>
        <dbReference type="ARBA" id="ARBA00004141"/>
    </source>
</evidence>
<dbReference type="PRINTS" id="PR01012">
    <property type="entry name" value="NRPEPTIDEYR"/>
</dbReference>
<feature type="transmembrane region" description="Helical" evidence="9">
    <location>
        <begin position="287"/>
        <end position="307"/>
    </location>
</feature>
<keyword evidence="5" id="KW-0297">G-protein coupled receptor</keyword>
<evidence type="ECO:0000256" key="9">
    <source>
        <dbReference type="SAM" id="Phobius"/>
    </source>
</evidence>
<evidence type="ECO:0000256" key="8">
    <source>
        <dbReference type="ARBA" id="ARBA00023224"/>
    </source>
</evidence>
<sequence>MFVNRTNFKMNASQGSSPAYSSGLITSYNASHYYYSGDYNTFDTSLYLSNLDVDLYLDLSPLNVALIVLYGFIFLSGLFGNIIVIISIIRFKSLRTLTNYFLLNLTIGDILVIIVCIPLTLGSTIYKKWVYGEVLCKLFPFLQGTAVSVSVLSLLFITGSRYVAIYRPLVSKLVFSKRNVRIMIFFIWCVSFSAMLPLLVVNKVRHEIELEIFESIICEEKWNRLDDKFIFTVFIFIILFVCPFILMTICYIVIGYTLWYSRKCLVDESSCQKNKNQIILRQRRRTVKMLVCILVTFGICWLPYYAVNFWIDANIGDASKTEMMSAVYTYMFPLVVLLGLSNSAVNPVFYYILCRGFRRSFNTILCSGLLKRGEQLLRQSMKGKHTISESVDTAQL</sequence>
<evidence type="ECO:0000313" key="12">
    <source>
        <dbReference type="Proteomes" id="UP001164746"/>
    </source>
</evidence>
<proteinExistence type="inferred from homology"/>
<dbReference type="PANTHER" id="PTHR45695">
    <property type="entry name" value="LEUCOKININ RECEPTOR-RELATED"/>
    <property type="match status" value="1"/>
</dbReference>
<dbReference type="Pfam" id="PF00001">
    <property type="entry name" value="7tm_1"/>
    <property type="match status" value="1"/>
</dbReference>
<keyword evidence="12" id="KW-1185">Reference proteome</keyword>
<accession>A0ABY7G474</accession>
<organism evidence="11 12">
    <name type="scientific">Mya arenaria</name>
    <name type="common">Soft-shell clam</name>
    <dbReference type="NCBI Taxonomy" id="6604"/>
    <lineage>
        <taxon>Eukaryota</taxon>
        <taxon>Metazoa</taxon>
        <taxon>Spiralia</taxon>
        <taxon>Lophotrochozoa</taxon>
        <taxon>Mollusca</taxon>
        <taxon>Bivalvia</taxon>
        <taxon>Autobranchia</taxon>
        <taxon>Heteroconchia</taxon>
        <taxon>Euheterodonta</taxon>
        <taxon>Imparidentia</taxon>
        <taxon>Neoheterodontei</taxon>
        <taxon>Myida</taxon>
        <taxon>Myoidea</taxon>
        <taxon>Myidae</taxon>
        <taxon>Mya</taxon>
    </lineage>
</organism>
<evidence type="ECO:0000256" key="5">
    <source>
        <dbReference type="ARBA" id="ARBA00023040"/>
    </source>
</evidence>
<keyword evidence="3 9" id="KW-0812">Transmembrane</keyword>
<evidence type="ECO:0000256" key="7">
    <source>
        <dbReference type="ARBA" id="ARBA00023170"/>
    </source>
</evidence>
<feature type="transmembrane region" description="Helical" evidence="9">
    <location>
        <begin position="64"/>
        <end position="89"/>
    </location>
</feature>
<dbReference type="InterPro" id="IPR000276">
    <property type="entry name" value="GPCR_Rhodpsn"/>
</dbReference>
<dbReference type="EMBL" id="CP111027">
    <property type="protein sequence ID" value="WAR28965.1"/>
    <property type="molecule type" value="Genomic_DNA"/>
</dbReference>
<comment type="similarity">
    <text evidence="2">Belongs to the G-protein coupled receptor 1 family.</text>
</comment>
<gene>
    <name evidence="11" type="ORF">MAR_002533</name>
</gene>
<feature type="transmembrane region" description="Helical" evidence="9">
    <location>
        <begin position="138"/>
        <end position="159"/>
    </location>
</feature>
<name>A0ABY7G474_MYAAR</name>
<keyword evidence="7" id="KW-0675">Receptor</keyword>
<comment type="subcellular location">
    <subcellularLocation>
        <location evidence="1">Membrane</location>
        <topology evidence="1">Multi-pass membrane protein</topology>
    </subcellularLocation>
</comment>
<feature type="transmembrane region" description="Helical" evidence="9">
    <location>
        <begin position="327"/>
        <end position="353"/>
    </location>
</feature>